<dbReference type="Pfam" id="PF21528">
    <property type="entry name" value="CC2D1A-B_DM14"/>
    <property type="match status" value="4"/>
</dbReference>
<dbReference type="EMBL" id="CAKOFQ010006971">
    <property type="protein sequence ID" value="CAH1985150.1"/>
    <property type="molecule type" value="Genomic_DNA"/>
</dbReference>
<dbReference type="SMART" id="SM00685">
    <property type="entry name" value="DM14"/>
    <property type="match status" value="4"/>
</dbReference>
<feature type="domain" description="C2" evidence="3">
    <location>
        <begin position="634"/>
        <end position="777"/>
    </location>
</feature>
<dbReference type="PANTHER" id="PTHR13076">
    <property type="entry name" value="COILED-COIL AND C2 DOMAIN-CONTAINING PROTEIN 1-LIKE"/>
    <property type="match status" value="1"/>
</dbReference>
<dbReference type="Gene3D" id="2.60.40.150">
    <property type="entry name" value="C2 domain"/>
    <property type="match status" value="1"/>
</dbReference>
<feature type="compositionally biased region" description="Polar residues" evidence="2">
    <location>
        <begin position="469"/>
        <end position="479"/>
    </location>
</feature>
<dbReference type="Proteomes" id="UP001152888">
    <property type="component" value="Unassembled WGS sequence"/>
</dbReference>
<proteinExistence type="inferred from homology"/>
<dbReference type="SUPFAM" id="SSF49562">
    <property type="entry name" value="C2 domain (Calcium/lipid-binding domain, CaLB)"/>
    <property type="match status" value="1"/>
</dbReference>
<evidence type="ECO:0000256" key="1">
    <source>
        <dbReference type="ARBA" id="ARBA00010672"/>
    </source>
</evidence>
<organism evidence="4 5">
    <name type="scientific">Acanthoscelides obtectus</name>
    <name type="common">Bean weevil</name>
    <name type="synonym">Bruchus obtectus</name>
    <dbReference type="NCBI Taxonomy" id="200917"/>
    <lineage>
        <taxon>Eukaryota</taxon>
        <taxon>Metazoa</taxon>
        <taxon>Ecdysozoa</taxon>
        <taxon>Arthropoda</taxon>
        <taxon>Hexapoda</taxon>
        <taxon>Insecta</taxon>
        <taxon>Pterygota</taxon>
        <taxon>Neoptera</taxon>
        <taxon>Endopterygota</taxon>
        <taxon>Coleoptera</taxon>
        <taxon>Polyphaga</taxon>
        <taxon>Cucujiformia</taxon>
        <taxon>Chrysomeloidea</taxon>
        <taxon>Chrysomelidae</taxon>
        <taxon>Bruchinae</taxon>
        <taxon>Bruchini</taxon>
        <taxon>Acanthoscelides</taxon>
    </lineage>
</organism>
<keyword evidence="5" id="KW-1185">Reference proteome</keyword>
<comment type="caution">
    <text evidence="4">The sequence shown here is derived from an EMBL/GenBank/DDBJ whole genome shotgun (WGS) entry which is preliminary data.</text>
</comment>
<dbReference type="SMART" id="SM00239">
    <property type="entry name" value="C2"/>
    <property type="match status" value="1"/>
</dbReference>
<protein>
    <recommendedName>
        <fullName evidence="3">C2 domain-containing protein</fullName>
    </recommendedName>
</protein>
<dbReference type="InterPro" id="IPR037772">
    <property type="entry name" value="C2_Freud"/>
</dbReference>
<gene>
    <name evidence="4" type="ORF">ACAOBT_LOCUS16509</name>
</gene>
<feature type="compositionally biased region" description="Acidic residues" evidence="2">
    <location>
        <begin position="344"/>
        <end position="354"/>
    </location>
</feature>
<feature type="region of interest" description="Disordered" evidence="2">
    <location>
        <begin position="309"/>
        <end position="389"/>
    </location>
</feature>
<comment type="similarity">
    <text evidence="1">Belongs to the CC2D1 family.</text>
</comment>
<dbReference type="CDD" id="cd08690">
    <property type="entry name" value="C2_Freud-1"/>
    <property type="match status" value="1"/>
</dbReference>
<feature type="compositionally biased region" description="Basic and acidic residues" evidence="2">
    <location>
        <begin position="372"/>
        <end position="386"/>
    </location>
</feature>
<evidence type="ECO:0000313" key="4">
    <source>
        <dbReference type="EMBL" id="CAH1985150.1"/>
    </source>
</evidence>
<feature type="compositionally biased region" description="Low complexity" evidence="2">
    <location>
        <begin position="432"/>
        <end position="450"/>
    </location>
</feature>
<dbReference type="InterPro" id="IPR039725">
    <property type="entry name" value="CC2D1A/B"/>
</dbReference>
<dbReference type="OrthoDB" id="19996at2759"/>
<name>A0A9P0L494_ACAOB</name>
<evidence type="ECO:0000256" key="2">
    <source>
        <dbReference type="SAM" id="MobiDB-lite"/>
    </source>
</evidence>
<dbReference type="PROSITE" id="PS50004">
    <property type="entry name" value="C2"/>
    <property type="match status" value="1"/>
</dbReference>
<sequence length="817" mass="89639">MFNKKKERPKRDHSGKNLSQYGLFDIPADFNTGLGNDSFDDDAGDSDLEAELAALSSDNGPSRPQRKKPAKKIIPQGELDAMVADTVKGADEDDDDISVDEDDPELLGELNEIAGEEEEADVTTAAPAPEPPDSSPVSDTSTVLLERLKSYEQAEKIAKSSGESSKARRYGRAIKTLKDLVKQAQAGKPVNLNDESVPPEIHVGDKKPSRPAPALPDTEPQEDVPTASQESPAEPDPEPVTLPINVQENVAQEKASIDTELLSVLSERQKQYKIAALKAKKEGDADTAIRYVKIAKLFENVIAAVQDGQEVDLSNMPGPPGEPPVEEAKPEQNETQKNPSSEIEVPEEAQDLPEPELITASSVGEALQQRLDVYKQHESQAKEEGNASKARRFGRIVKQYEQAIKQYKAGKPIAVDELPTPPGYGPIPVEGVPAAAPAPKAKPQVPASPSTSSAGDPTTSGEGGASPGQRKSGNHVSTTHAEKQVLILLAKQKQFKQAALNAKKKGEMMEAKEFLRQAKGFDKLIEAARAGLPVDWSSIPVSPEAKSQLDNEYNIAMAEEATEESLADFDVLARLENQLQKQLKMCLSTRDHNRALGDVAGTNRFERLALNVTKDLDVLRMAIKTSGGAVPKFHYETKEFSIVKSFTDIPDNSMEVTIHRGINYQTENPKEIDTYVTIEFPFPQDTPFTGRTATIKDTNNPSYNKTFVIPIQRNSRQCQRVFKRHGIKFEVYSKGCCGAASDFFYCCSGFFRGDSLLGTVKVELQPLETRCEIHDSFDLLEGRKKVGGKLEIQIRLRNPIVTQQVEQIKEKWLVIDQ</sequence>
<evidence type="ECO:0000313" key="5">
    <source>
        <dbReference type="Proteomes" id="UP001152888"/>
    </source>
</evidence>
<reference evidence="4" key="1">
    <citation type="submission" date="2022-03" db="EMBL/GenBank/DDBJ databases">
        <authorList>
            <person name="Sayadi A."/>
        </authorList>
    </citation>
    <scope>NUCLEOTIDE SEQUENCE</scope>
</reference>
<dbReference type="InterPro" id="IPR035892">
    <property type="entry name" value="C2_domain_sf"/>
</dbReference>
<feature type="region of interest" description="Disordered" evidence="2">
    <location>
        <begin position="183"/>
        <end position="247"/>
    </location>
</feature>
<feature type="region of interest" description="Disordered" evidence="2">
    <location>
        <begin position="1"/>
        <end position="147"/>
    </location>
</feature>
<evidence type="ECO:0000259" key="3">
    <source>
        <dbReference type="PROSITE" id="PS50004"/>
    </source>
</evidence>
<dbReference type="Pfam" id="PF00168">
    <property type="entry name" value="C2"/>
    <property type="match status" value="1"/>
</dbReference>
<dbReference type="InterPro" id="IPR000008">
    <property type="entry name" value="C2_dom"/>
</dbReference>
<dbReference type="GO" id="GO:0001227">
    <property type="term" value="F:DNA-binding transcription repressor activity, RNA polymerase II-specific"/>
    <property type="evidence" value="ECO:0007669"/>
    <property type="project" value="InterPro"/>
</dbReference>
<feature type="compositionally biased region" description="Acidic residues" evidence="2">
    <location>
        <begin position="38"/>
        <end position="50"/>
    </location>
</feature>
<feature type="compositionally biased region" description="Polar residues" evidence="2">
    <location>
        <begin position="451"/>
        <end position="460"/>
    </location>
</feature>
<accession>A0A9P0L494</accession>
<feature type="compositionally biased region" description="Acidic residues" evidence="2">
    <location>
        <begin position="91"/>
        <end position="106"/>
    </location>
</feature>
<dbReference type="AlphaFoldDB" id="A0A9P0L494"/>
<feature type="region of interest" description="Disordered" evidence="2">
    <location>
        <begin position="425"/>
        <end position="479"/>
    </location>
</feature>
<dbReference type="InterPro" id="IPR006608">
    <property type="entry name" value="CC2D1A/B_DM14"/>
</dbReference>
<dbReference type="PANTHER" id="PTHR13076:SF9">
    <property type="entry name" value="COILED-COIL AND C2 DOMAIN-CONTAINING PROTEIN 1-LIKE"/>
    <property type="match status" value="1"/>
</dbReference>